<protein>
    <submittedName>
        <fullName evidence="1">Uncharacterized protein</fullName>
    </submittedName>
</protein>
<keyword evidence="2" id="KW-1185">Reference proteome</keyword>
<proteinExistence type="predicted"/>
<dbReference type="AlphaFoldDB" id="A0AAN9XL40"/>
<evidence type="ECO:0000313" key="1">
    <source>
        <dbReference type="EMBL" id="KAK7396314.1"/>
    </source>
</evidence>
<name>A0AAN9XL40_PSOTE</name>
<sequence>MTKEAIINFSSNSKQAVASQKGSTSAAFPPLLGNPNNTVARFVPSPVQPNHRITSAPVIRSPAPPKMRHCPYHLPQVNQQPQRTLDLLSKMEARDSATLQLQRLLREYAPPGIETLREWVSSLRLSDAAVDLRLRLWPG</sequence>
<comment type="caution">
    <text evidence="1">The sequence shown here is derived from an EMBL/GenBank/DDBJ whole genome shotgun (WGS) entry which is preliminary data.</text>
</comment>
<evidence type="ECO:0000313" key="2">
    <source>
        <dbReference type="Proteomes" id="UP001386955"/>
    </source>
</evidence>
<reference evidence="1 2" key="1">
    <citation type="submission" date="2024-01" db="EMBL/GenBank/DDBJ databases">
        <title>The genomes of 5 underutilized Papilionoideae crops provide insights into root nodulation and disease resistanc.</title>
        <authorList>
            <person name="Jiang F."/>
        </authorList>
    </citation>
    <scope>NUCLEOTIDE SEQUENCE [LARGE SCALE GENOMIC DNA]</scope>
    <source>
        <strain evidence="1">DUOXIRENSHENG_FW03</strain>
        <tissue evidence="1">Leaves</tissue>
    </source>
</reference>
<dbReference type="Proteomes" id="UP001386955">
    <property type="component" value="Unassembled WGS sequence"/>
</dbReference>
<accession>A0AAN9XL40</accession>
<organism evidence="1 2">
    <name type="scientific">Psophocarpus tetragonolobus</name>
    <name type="common">Winged bean</name>
    <name type="synonym">Dolichos tetragonolobus</name>
    <dbReference type="NCBI Taxonomy" id="3891"/>
    <lineage>
        <taxon>Eukaryota</taxon>
        <taxon>Viridiplantae</taxon>
        <taxon>Streptophyta</taxon>
        <taxon>Embryophyta</taxon>
        <taxon>Tracheophyta</taxon>
        <taxon>Spermatophyta</taxon>
        <taxon>Magnoliopsida</taxon>
        <taxon>eudicotyledons</taxon>
        <taxon>Gunneridae</taxon>
        <taxon>Pentapetalae</taxon>
        <taxon>rosids</taxon>
        <taxon>fabids</taxon>
        <taxon>Fabales</taxon>
        <taxon>Fabaceae</taxon>
        <taxon>Papilionoideae</taxon>
        <taxon>50 kb inversion clade</taxon>
        <taxon>NPAAA clade</taxon>
        <taxon>indigoferoid/millettioid clade</taxon>
        <taxon>Phaseoleae</taxon>
        <taxon>Psophocarpus</taxon>
    </lineage>
</organism>
<dbReference type="EMBL" id="JAYMYS010000004">
    <property type="protein sequence ID" value="KAK7396314.1"/>
    <property type="molecule type" value="Genomic_DNA"/>
</dbReference>
<gene>
    <name evidence="1" type="ORF">VNO78_17232</name>
</gene>